<name>A0A6L9XW02_9MICO</name>
<dbReference type="InterPro" id="IPR002934">
    <property type="entry name" value="Polymerase_NTP_transf_dom"/>
</dbReference>
<keyword evidence="3" id="KW-1185">Reference proteome</keyword>
<dbReference type="InterPro" id="IPR043519">
    <property type="entry name" value="NT_sf"/>
</dbReference>
<accession>A0A6L9XW02</accession>
<evidence type="ECO:0000259" key="1">
    <source>
        <dbReference type="Pfam" id="PF01909"/>
    </source>
</evidence>
<evidence type="ECO:0000313" key="3">
    <source>
        <dbReference type="Proteomes" id="UP000474967"/>
    </source>
</evidence>
<dbReference type="SUPFAM" id="SSF81301">
    <property type="entry name" value="Nucleotidyltransferase"/>
    <property type="match status" value="1"/>
</dbReference>
<dbReference type="Gene3D" id="3.30.460.10">
    <property type="entry name" value="Beta Polymerase, domain 2"/>
    <property type="match status" value="1"/>
</dbReference>
<dbReference type="RefSeq" id="WP_163288791.1">
    <property type="nucleotide sequence ID" value="NZ_JAAGWY010000001.1"/>
</dbReference>
<dbReference type="Proteomes" id="UP000474967">
    <property type="component" value="Unassembled WGS sequence"/>
</dbReference>
<organism evidence="2 3">
    <name type="scientific">Leifsonia tongyongensis</name>
    <dbReference type="NCBI Taxonomy" id="1268043"/>
    <lineage>
        <taxon>Bacteria</taxon>
        <taxon>Bacillati</taxon>
        <taxon>Actinomycetota</taxon>
        <taxon>Actinomycetes</taxon>
        <taxon>Micrococcales</taxon>
        <taxon>Microbacteriaceae</taxon>
        <taxon>Leifsonia</taxon>
    </lineage>
</organism>
<feature type="domain" description="Polymerase nucleotidyl transferase" evidence="1">
    <location>
        <begin position="9"/>
        <end position="56"/>
    </location>
</feature>
<dbReference type="EMBL" id="JAAGWY010000001">
    <property type="protein sequence ID" value="NEN05599.1"/>
    <property type="molecule type" value="Genomic_DNA"/>
</dbReference>
<protein>
    <recommendedName>
        <fullName evidence="1">Polymerase nucleotidyl transferase domain-containing protein</fullName>
    </recommendedName>
</protein>
<dbReference type="Pfam" id="PF01909">
    <property type="entry name" value="NTP_transf_2"/>
    <property type="match status" value="1"/>
</dbReference>
<comment type="caution">
    <text evidence="2">The sequence shown here is derived from an EMBL/GenBank/DDBJ whole genome shotgun (WGS) entry which is preliminary data.</text>
</comment>
<sequence>MKHHDAAIERFVARVSADPEVLAVVVTGSVARGTERPDSDVDLYLVVTEARWDAAFEQQRLMYVEHDGIGYDGGYYDIKLATLSYLDDAAERGDDPVRDSFAISRIAFSRVDDLGARIRRVGEVDDNAWTGRVASFVAQARLHGDYFLKGALSSGDLMLVRHASVHFATSAGRALLALNHAFFSGPKYLAKQVAALETKPDGFDALLTTVVAHPTVEAADALLDSLEAFTGDVLPPDATLSTFVLDNELAWRYGTKTPEYS</sequence>
<dbReference type="GO" id="GO:0016779">
    <property type="term" value="F:nucleotidyltransferase activity"/>
    <property type="evidence" value="ECO:0007669"/>
    <property type="project" value="InterPro"/>
</dbReference>
<dbReference type="AlphaFoldDB" id="A0A6L9XW02"/>
<proteinExistence type="predicted"/>
<reference evidence="2 3" key="1">
    <citation type="journal article" date="2014" name="J. Microbiol.">
        <title>Diaminobutyricibacter tongyongensis gen. nov., sp. nov. and Homoserinibacter gongjuensis gen. nov., sp. nov. belong to the family Microbacteriaceae.</title>
        <authorList>
            <person name="Kim S.J."/>
            <person name="Ahn J.H."/>
            <person name="Weon H.Y."/>
            <person name="Hamada M."/>
            <person name="Suzuki K."/>
            <person name="Kwon S.W."/>
        </authorList>
    </citation>
    <scope>NUCLEOTIDE SEQUENCE [LARGE SCALE GENOMIC DNA]</scope>
    <source>
        <strain evidence="2 3">NBRC 108724</strain>
    </source>
</reference>
<dbReference type="CDD" id="cd05403">
    <property type="entry name" value="NT_KNTase_like"/>
    <property type="match status" value="1"/>
</dbReference>
<gene>
    <name evidence="2" type="ORF">G3T36_06905</name>
</gene>
<evidence type="ECO:0000313" key="2">
    <source>
        <dbReference type="EMBL" id="NEN05599.1"/>
    </source>
</evidence>